<keyword evidence="7" id="KW-0067">ATP-binding</keyword>
<dbReference type="AlphaFoldDB" id="A0A2W7MLW3"/>
<evidence type="ECO:0000256" key="5">
    <source>
        <dbReference type="ARBA" id="ARBA00022741"/>
    </source>
</evidence>
<protein>
    <recommendedName>
        <fullName evidence="2">histidine kinase</fullName>
        <ecNumber evidence="2">2.7.13.3</ecNumber>
    </recommendedName>
</protein>
<evidence type="ECO:0000256" key="7">
    <source>
        <dbReference type="ARBA" id="ARBA00022840"/>
    </source>
</evidence>
<dbReference type="Gene3D" id="3.30.450.20">
    <property type="entry name" value="PAS domain"/>
    <property type="match status" value="1"/>
</dbReference>
<evidence type="ECO:0000256" key="8">
    <source>
        <dbReference type="ARBA" id="ARBA00023012"/>
    </source>
</evidence>
<dbReference type="CDD" id="cd00130">
    <property type="entry name" value="PAS"/>
    <property type="match status" value="1"/>
</dbReference>
<feature type="domain" description="Histidine kinase" evidence="9">
    <location>
        <begin position="142"/>
        <end position="349"/>
    </location>
</feature>
<dbReference type="GO" id="GO:0000155">
    <property type="term" value="F:phosphorelay sensor kinase activity"/>
    <property type="evidence" value="ECO:0007669"/>
    <property type="project" value="InterPro"/>
</dbReference>
<dbReference type="InterPro" id="IPR036097">
    <property type="entry name" value="HisK_dim/P_sf"/>
</dbReference>
<dbReference type="PROSITE" id="PS50109">
    <property type="entry name" value="HIS_KIN"/>
    <property type="match status" value="1"/>
</dbReference>
<gene>
    <name evidence="11" type="ORF">C7437_1011270</name>
</gene>
<evidence type="ECO:0000259" key="9">
    <source>
        <dbReference type="PROSITE" id="PS50109"/>
    </source>
</evidence>
<dbReference type="SUPFAM" id="SSF55874">
    <property type="entry name" value="ATPase domain of HSP90 chaperone/DNA topoisomerase II/histidine kinase"/>
    <property type="match status" value="1"/>
</dbReference>
<dbReference type="RefSeq" id="WP_111438740.1">
    <property type="nucleotide sequence ID" value="NZ_QKZI01000001.1"/>
</dbReference>
<evidence type="ECO:0000256" key="1">
    <source>
        <dbReference type="ARBA" id="ARBA00000085"/>
    </source>
</evidence>
<dbReference type="PROSITE" id="PS50112">
    <property type="entry name" value="PAS"/>
    <property type="match status" value="1"/>
</dbReference>
<dbReference type="Gene3D" id="1.10.287.130">
    <property type="match status" value="1"/>
</dbReference>
<dbReference type="PANTHER" id="PTHR43065">
    <property type="entry name" value="SENSOR HISTIDINE KINASE"/>
    <property type="match status" value="1"/>
</dbReference>
<dbReference type="InterPro" id="IPR004358">
    <property type="entry name" value="Sig_transdc_His_kin-like_C"/>
</dbReference>
<dbReference type="Proteomes" id="UP000248646">
    <property type="component" value="Unassembled WGS sequence"/>
</dbReference>
<evidence type="ECO:0000256" key="4">
    <source>
        <dbReference type="ARBA" id="ARBA00022679"/>
    </source>
</evidence>
<dbReference type="Pfam" id="PF00512">
    <property type="entry name" value="HisKA"/>
    <property type="match status" value="1"/>
</dbReference>
<dbReference type="SMART" id="SM00387">
    <property type="entry name" value="HATPase_c"/>
    <property type="match status" value="1"/>
</dbReference>
<dbReference type="SMART" id="SM00091">
    <property type="entry name" value="PAS"/>
    <property type="match status" value="1"/>
</dbReference>
<evidence type="ECO:0000256" key="3">
    <source>
        <dbReference type="ARBA" id="ARBA00022553"/>
    </source>
</evidence>
<dbReference type="InterPro" id="IPR036890">
    <property type="entry name" value="HATPase_C_sf"/>
</dbReference>
<dbReference type="Pfam" id="PF13426">
    <property type="entry name" value="PAS_9"/>
    <property type="match status" value="1"/>
</dbReference>
<dbReference type="NCBIfam" id="TIGR00229">
    <property type="entry name" value="sensory_box"/>
    <property type="match status" value="1"/>
</dbReference>
<dbReference type="InterPro" id="IPR000014">
    <property type="entry name" value="PAS"/>
</dbReference>
<reference evidence="11 12" key="1">
    <citation type="submission" date="2018-06" db="EMBL/GenBank/DDBJ databases">
        <title>Genomic Encyclopedia of Type Strains, Phase IV (KMG-IV): sequencing the most valuable type-strain genomes for metagenomic binning, comparative biology and taxonomic classification.</title>
        <authorList>
            <person name="Goeker M."/>
        </authorList>
    </citation>
    <scope>NUCLEOTIDE SEQUENCE [LARGE SCALE GENOMIC DNA]</scope>
    <source>
        <strain evidence="11 12">DSM 5</strain>
    </source>
</reference>
<organism evidence="11 12">
    <name type="scientific">Psychrobacillus insolitus</name>
    <dbReference type="NCBI Taxonomy" id="1461"/>
    <lineage>
        <taxon>Bacteria</taxon>
        <taxon>Bacillati</taxon>
        <taxon>Bacillota</taxon>
        <taxon>Bacilli</taxon>
        <taxon>Bacillales</taxon>
        <taxon>Bacillaceae</taxon>
        <taxon>Psychrobacillus</taxon>
    </lineage>
</organism>
<dbReference type="SUPFAM" id="SSF47384">
    <property type="entry name" value="Homodimeric domain of signal transducing histidine kinase"/>
    <property type="match status" value="1"/>
</dbReference>
<dbReference type="PRINTS" id="PR00344">
    <property type="entry name" value="BCTRLSENSOR"/>
</dbReference>
<dbReference type="SUPFAM" id="SSF55785">
    <property type="entry name" value="PYP-like sensor domain (PAS domain)"/>
    <property type="match status" value="1"/>
</dbReference>
<accession>A0A2W7MLW3</accession>
<dbReference type="InterPro" id="IPR005467">
    <property type="entry name" value="His_kinase_dom"/>
</dbReference>
<dbReference type="InterPro" id="IPR035965">
    <property type="entry name" value="PAS-like_dom_sf"/>
</dbReference>
<proteinExistence type="predicted"/>
<keyword evidence="5" id="KW-0547">Nucleotide-binding</keyword>
<keyword evidence="6 11" id="KW-0418">Kinase</keyword>
<keyword evidence="3" id="KW-0597">Phosphoprotein</keyword>
<dbReference type="GO" id="GO:0005524">
    <property type="term" value="F:ATP binding"/>
    <property type="evidence" value="ECO:0007669"/>
    <property type="project" value="UniProtKB-KW"/>
</dbReference>
<dbReference type="EMBL" id="QKZI01000001">
    <property type="protein sequence ID" value="PZX08147.1"/>
    <property type="molecule type" value="Genomic_DNA"/>
</dbReference>
<evidence type="ECO:0000259" key="10">
    <source>
        <dbReference type="PROSITE" id="PS50112"/>
    </source>
</evidence>
<evidence type="ECO:0000256" key="2">
    <source>
        <dbReference type="ARBA" id="ARBA00012438"/>
    </source>
</evidence>
<name>A0A2W7MLW3_9BACI</name>
<keyword evidence="8" id="KW-0902">Two-component regulatory system</keyword>
<comment type="caution">
    <text evidence="11">The sequence shown here is derived from an EMBL/GenBank/DDBJ whole genome shotgun (WGS) entry which is preliminary data.</text>
</comment>
<dbReference type="InterPro" id="IPR003594">
    <property type="entry name" value="HATPase_dom"/>
</dbReference>
<dbReference type="InterPro" id="IPR003661">
    <property type="entry name" value="HisK_dim/P_dom"/>
</dbReference>
<feature type="domain" description="PAS" evidence="10">
    <location>
        <begin position="7"/>
        <end position="80"/>
    </location>
</feature>
<sequence length="357" mass="40673">MLEAFNNKRNFERAFQLFSSGLIFVNNSGEIVDINSQMEVLLDTKRNELIGMNVMRLFELLNSTHHEKKEFMIKLSKNGQAYMLTEIQTFKGELKYIKLKVTKEALTDLILVEVIDESEKMYLKKCLAHNESLSAIGQLAASIAHEIRNPMTSLKGFTQLLDKTTNDDGKRYLAVINDEIKRMEEILTEFLQVSKPTEYKKSIIDMKLLLQEVVNFMAPQALMQHINISTCYEVNSYCNIDGDRNLLKQVLINSIKNAIEVMPNGGDIFIKFSNFSDNQVIITIQDQGYGIERENLSKIFDPFFTTKETGTGLGLAHAFQVVEQHEGKIEVESTVGVGTTFHFIFPQSHEIHSVLTI</sequence>
<keyword evidence="4" id="KW-0808">Transferase</keyword>
<keyword evidence="12" id="KW-1185">Reference proteome</keyword>
<dbReference type="PANTHER" id="PTHR43065:SF10">
    <property type="entry name" value="PEROXIDE STRESS-ACTIVATED HISTIDINE KINASE MAK3"/>
    <property type="match status" value="1"/>
</dbReference>
<evidence type="ECO:0000313" key="11">
    <source>
        <dbReference type="EMBL" id="PZX08147.1"/>
    </source>
</evidence>
<evidence type="ECO:0000313" key="12">
    <source>
        <dbReference type="Proteomes" id="UP000248646"/>
    </source>
</evidence>
<dbReference type="CDD" id="cd00082">
    <property type="entry name" value="HisKA"/>
    <property type="match status" value="1"/>
</dbReference>
<dbReference type="Pfam" id="PF02518">
    <property type="entry name" value="HATPase_c"/>
    <property type="match status" value="1"/>
</dbReference>
<dbReference type="OrthoDB" id="9815750at2"/>
<evidence type="ECO:0000256" key="6">
    <source>
        <dbReference type="ARBA" id="ARBA00022777"/>
    </source>
</evidence>
<dbReference type="EC" id="2.7.13.3" evidence="2"/>
<dbReference type="Gene3D" id="3.30.565.10">
    <property type="entry name" value="Histidine kinase-like ATPase, C-terminal domain"/>
    <property type="match status" value="1"/>
</dbReference>
<dbReference type="SMART" id="SM00388">
    <property type="entry name" value="HisKA"/>
    <property type="match status" value="1"/>
</dbReference>
<comment type="catalytic activity">
    <reaction evidence="1">
        <text>ATP + protein L-histidine = ADP + protein N-phospho-L-histidine.</text>
        <dbReference type="EC" id="2.7.13.3"/>
    </reaction>
</comment>